<evidence type="ECO:0000313" key="1">
    <source>
        <dbReference type="EMBL" id="CAD7645647.1"/>
    </source>
</evidence>
<proteinExistence type="predicted"/>
<organism evidence="1">
    <name type="scientific">Oppiella nova</name>
    <dbReference type="NCBI Taxonomy" id="334625"/>
    <lineage>
        <taxon>Eukaryota</taxon>
        <taxon>Metazoa</taxon>
        <taxon>Ecdysozoa</taxon>
        <taxon>Arthropoda</taxon>
        <taxon>Chelicerata</taxon>
        <taxon>Arachnida</taxon>
        <taxon>Acari</taxon>
        <taxon>Acariformes</taxon>
        <taxon>Sarcoptiformes</taxon>
        <taxon>Oribatida</taxon>
        <taxon>Brachypylina</taxon>
        <taxon>Oppioidea</taxon>
        <taxon>Oppiidae</taxon>
        <taxon>Oppiella</taxon>
    </lineage>
</organism>
<dbReference type="EMBL" id="CAJPVJ010002103">
    <property type="protein sequence ID" value="CAG2165779.1"/>
    <property type="molecule type" value="Genomic_DNA"/>
</dbReference>
<dbReference type="EMBL" id="OC916928">
    <property type="protein sequence ID" value="CAD7645647.1"/>
    <property type="molecule type" value="Genomic_DNA"/>
</dbReference>
<reference evidence="1" key="1">
    <citation type="submission" date="2020-11" db="EMBL/GenBank/DDBJ databases">
        <authorList>
            <person name="Tran Van P."/>
        </authorList>
    </citation>
    <scope>NUCLEOTIDE SEQUENCE</scope>
</reference>
<dbReference type="OrthoDB" id="6437696at2759"/>
<protein>
    <submittedName>
        <fullName evidence="1">Uncharacterized protein</fullName>
    </submittedName>
</protein>
<gene>
    <name evidence="1" type="ORF">ONB1V03_LOCUS5317</name>
</gene>
<accession>A0A7R9LPZ3</accession>
<dbReference type="AlphaFoldDB" id="A0A7R9LPZ3"/>
<keyword evidence="2" id="KW-1185">Reference proteome</keyword>
<evidence type="ECO:0000313" key="2">
    <source>
        <dbReference type="Proteomes" id="UP000728032"/>
    </source>
</evidence>
<name>A0A7R9LPZ3_9ACAR</name>
<sequence length="76" mass="8815">MYSYEFSDGSNVKISLKHKNRLVLGDRVECVFWDFDHKKWSSLGCHLLDILPGTSYNRLFPFGIKKGALSDVKQDY</sequence>
<dbReference type="Gene3D" id="2.60.220.50">
    <property type="match status" value="1"/>
</dbReference>
<dbReference type="InterPro" id="IPR046338">
    <property type="entry name" value="GAIN_dom_sf"/>
</dbReference>
<dbReference type="Proteomes" id="UP000728032">
    <property type="component" value="Unassembled WGS sequence"/>
</dbReference>